<dbReference type="GeneID" id="90542179"/>
<accession>A0AAX4JEE4</accession>
<dbReference type="Proteomes" id="UP001334084">
    <property type="component" value="Chromosome 8"/>
</dbReference>
<reference evidence="1" key="1">
    <citation type="journal article" date="2024" name="BMC Genomics">
        <title>Functional annotation of a divergent genome using sequence and structure-based similarity.</title>
        <authorList>
            <person name="Svedberg D."/>
            <person name="Winiger R.R."/>
            <person name="Berg A."/>
            <person name="Sharma H."/>
            <person name="Tellgren-Roth C."/>
            <person name="Debrunner-Vossbrinck B.A."/>
            <person name="Vossbrinck C.R."/>
            <person name="Barandun J."/>
        </authorList>
    </citation>
    <scope>NUCLEOTIDE SEQUENCE</scope>
    <source>
        <strain evidence="1">Illinois isolate</strain>
    </source>
</reference>
<keyword evidence="2" id="KW-1185">Reference proteome</keyword>
<gene>
    <name evidence="1" type="ORF">VNE69_08103</name>
</gene>
<organism evidence="1 2">
    <name type="scientific">Vairimorpha necatrix</name>
    <dbReference type="NCBI Taxonomy" id="6039"/>
    <lineage>
        <taxon>Eukaryota</taxon>
        <taxon>Fungi</taxon>
        <taxon>Fungi incertae sedis</taxon>
        <taxon>Microsporidia</taxon>
        <taxon>Nosematidae</taxon>
        <taxon>Vairimorpha</taxon>
    </lineage>
</organism>
<evidence type="ECO:0000313" key="1">
    <source>
        <dbReference type="EMBL" id="WUR04346.1"/>
    </source>
</evidence>
<name>A0AAX4JEE4_9MICR</name>
<protein>
    <submittedName>
        <fullName evidence="1">Uncharacterized protein</fullName>
    </submittedName>
</protein>
<sequence>MTKKDLLKLIEKELNNKTQKQVKMVQTQFEKSYMDIKQYIDNKLKNDNDILKEDIKSIKDIDITSLLETLKNQMNFILEKCNKINEQVKNVHKKINKIKDIKKEIRQVVLKKLEEDTENIKKEFK</sequence>
<dbReference type="KEGG" id="vnx:VNE69_08103"/>
<proteinExistence type="predicted"/>
<dbReference type="AlphaFoldDB" id="A0AAX4JEE4"/>
<dbReference type="RefSeq" id="XP_065330491.1">
    <property type="nucleotide sequence ID" value="XM_065474419.1"/>
</dbReference>
<dbReference type="EMBL" id="CP142733">
    <property type="protein sequence ID" value="WUR04346.1"/>
    <property type="molecule type" value="Genomic_DNA"/>
</dbReference>
<evidence type="ECO:0000313" key="2">
    <source>
        <dbReference type="Proteomes" id="UP001334084"/>
    </source>
</evidence>